<feature type="transmembrane region" description="Helical" evidence="19">
    <location>
        <begin position="68"/>
        <end position="85"/>
    </location>
</feature>
<evidence type="ECO:0000256" key="5">
    <source>
        <dbReference type="ARBA" id="ARBA00010185"/>
    </source>
</evidence>
<keyword evidence="11 18" id="KW-0812">Transmembrane</keyword>
<feature type="transmembrane region" description="Helical" evidence="19">
    <location>
        <begin position="150"/>
        <end position="168"/>
    </location>
</feature>
<keyword evidence="15 19" id="KW-0472">Membrane</keyword>
<reference evidence="20" key="1">
    <citation type="submission" date="2023-09" db="EMBL/GenBank/DDBJ databases">
        <title>Genomes of two closely related lineages of the louse Polyplax serrata with different host specificities.</title>
        <authorList>
            <person name="Martinu J."/>
            <person name="Tarabai H."/>
            <person name="Stefka J."/>
            <person name="Hypsa V."/>
        </authorList>
    </citation>
    <scope>NUCLEOTIDE SEQUENCE [LARGE SCALE GENOMIC DNA]</scope>
    <source>
        <strain evidence="20">HR10_N</strain>
    </source>
</reference>
<keyword evidence="16" id="KW-0594">Phospholipid biosynthesis</keyword>
<keyword evidence="13 19" id="KW-1133">Transmembrane helix</keyword>
<evidence type="ECO:0000256" key="14">
    <source>
        <dbReference type="ARBA" id="ARBA00023098"/>
    </source>
</evidence>
<evidence type="ECO:0000256" key="16">
    <source>
        <dbReference type="ARBA" id="ARBA00023209"/>
    </source>
</evidence>
<evidence type="ECO:0000256" key="11">
    <source>
        <dbReference type="ARBA" id="ARBA00022692"/>
    </source>
</evidence>
<protein>
    <recommendedName>
        <fullName evidence="7 18">Phosphatidate cytidylyltransferase</fullName>
        <ecNumber evidence="6 18">2.7.7.41</ecNumber>
    </recommendedName>
</protein>
<comment type="subcellular location">
    <subcellularLocation>
        <location evidence="2">Cell membrane</location>
        <topology evidence="2">Multi-pass membrane protein</topology>
    </subcellularLocation>
</comment>
<comment type="pathway">
    <text evidence="3 18">Phospholipid metabolism; CDP-diacylglycerol biosynthesis; CDP-diacylglycerol from sn-glycerol 3-phosphate: step 3/3.</text>
</comment>
<proteinExistence type="inferred from homology"/>
<evidence type="ECO:0000256" key="12">
    <source>
        <dbReference type="ARBA" id="ARBA00022695"/>
    </source>
</evidence>
<dbReference type="GO" id="GO:0004605">
    <property type="term" value="F:phosphatidate cytidylyltransferase activity"/>
    <property type="evidence" value="ECO:0007669"/>
    <property type="project" value="UniProtKB-EC"/>
</dbReference>
<dbReference type="PANTHER" id="PTHR46382">
    <property type="entry name" value="PHOSPHATIDATE CYTIDYLYLTRANSFERASE"/>
    <property type="match status" value="1"/>
</dbReference>
<evidence type="ECO:0000256" key="8">
    <source>
        <dbReference type="ARBA" id="ARBA00022475"/>
    </source>
</evidence>
<feature type="transmembrane region" description="Helical" evidence="19">
    <location>
        <begin position="12"/>
        <end position="34"/>
    </location>
</feature>
<evidence type="ECO:0000256" key="3">
    <source>
        <dbReference type="ARBA" id="ARBA00005119"/>
    </source>
</evidence>
<feature type="transmembrane region" description="Helical" evidence="19">
    <location>
        <begin position="122"/>
        <end position="144"/>
    </location>
</feature>
<evidence type="ECO:0000256" key="7">
    <source>
        <dbReference type="ARBA" id="ARBA00019373"/>
    </source>
</evidence>
<gene>
    <name evidence="20" type="ORF">RQL38_01950</name>
</gene>
<evidence type="ECO:0000256" key="1">
    <source>
        <dbReference type="ARBA" id="ARBA00001698"/>
    </source>
</evidence>
<keyword evidence="8" id="KW-1003">Cell membrane</keyword>
<evidence type="ECO:0000256" key="9">
    <source>
        <dbReference type="ARBA" id="ARBA00022516"/>
    </source>
</evidence>
<comment type="similarity">
    <text evidence="5 18">Belongs to the CDS family.</text>
</comment>
<evidence type="ECO:0000256" key="13">
    <source>
        <dbReference type="ARBA" id="ARBA00022989"/>
    </source>
</evidence>
<keyword evidence="9" id="KW-0444">Lipid biosynthesis</keyword>
<keyword evidence="12 18" id="KW-0548">Nucleotidyltransferase</keyword>
<keyword evidence="14" id="KW-0443">Lipid metabolism</keyword>
<evidence type="ECO:0000313" key="20">
    <source>
        <dbReference type="EMBL" id="WWR11907.1"/>
    </source>
</evidence>
<evidence type="ECO:0000256" key="18">
    <source>
        <dbReference type="RuleBase" id="RU003938"/>
    </source>
</evidence>
<evidence type="ECO:0000256" key="19">
    <source>
        <dbReference type="SAM" id="Phobius"/>
    </source>
</evidence>
<feature type="transmembrane region" description="Helical" evidence="19">
    <location>
        <begin position="40"/>
        <end position="61"/>
    </location>
</feature>
<evidence type="ECO:0000256" key="4">
    <source>
        <dbReference type="ARBA" id="ARBA00005189"/>
    </source>
</evidence>
<keyword evidence="10 18" id="KW-0808">Transferase</keyword>
<dbReference type="Proteomes" id="UP001360424">
    <property type="component" value="Chromosome"/>
</dbReference>
<evidence type="ECO:0000256" key="15">
    <source>
        <dbReference type="ARBA" id="ARBA00023136"/>
    </source>
</evidence>
<comment type="catalytic activity">
    <reaction evidence="1 18">
        <text>a 1,2-diacyl-sn-glycero-3-phosphate + CTP + H(+) = a CDP-1,2-diacyl-sn-glycerol + diphosphate</text>
        <dbReference type="Rhea" id="RHEA:16229"/>
        <dbReference type="ChEBI" id="CHEBI:15378"/>
        <dbReference type="ChEBI" id="CHEBI:33019"/>
        <dbReference type="ChEBI" id="CHEBI:37563"/>
        <dbReference type="ChEBI" id="CHEBI:58332"/>
        <dbReference type="ChEBI" id="CHEBI:58608"/>
        <dbReference type="EC" id="2.7.7.41"/>
    </reaction>
</comment>
<sequence length="272" mass="31994">MVIFKKKYKVKYNNIVLISRFITSLILIPLVLIIVKCSNYYFFIFILFLLSIICSVEWMYLIPISTTWKRLIFIIVMLFCIWILIFNIFKYCLLLILLIWITLLCFIGIFPRLKFIWSSKFMVFLFGLIVLTSFFGSLAEIYKYKHGKCLMINLFFLVWVSDIGAYFFGKQYGKILIASKISKGKTIEGFLGGGFCVLFCGFLEHRLFHVMDNIYYWMIVVFIVLVMSLFGDLFISMLKRRVFLKDISGFLPGHGGFLDRLDSLFASTFFFI</sequence>
<dbReference type="EMBL" id="CP135136">
    <property type="protein sequence ID" value="WWR11907.1"/>
    <property type="molecule type" value="Genomic_DNA"/>
</dbReference>
<evidence type="ECO:0000256" key="2">
    <source>
        <dbReference type="ARBA" id="ARBA00004651"/>
    </source>
</evidence>
<evidence type="ECO:0000256" key="10">
    <source>
        <dbReference type="ARBA" id="ARBA00022679"/>
    </source>
</evidence>
<dbReference type="RefSeq" id="WP_338521372.1">
    <property type="nucleotide sequence ID" value="NZ_CP135136.1"/>
</dbReference>
<feature type="transmembrane region" description="Helical" evidence="19">
    <location>
        <begin position="189"/>
        <end position="208"/>
    </location>
</feature>
<feature type="transmembrane region" description="Helical" evidence="19">
    <location>
        <begin position="91"/>
        <end position="110"/>
    </location>
</feature>
<evidence type="ECO:0000256" key="17">
    <source>
        <dbReference type="ARBA" id="ARBA00023264"/>
    </source>
</evidence>
<name>A0ABZ2GXR3_9GAMM</name>
<comment type="pathway">
    <text evidence="4">Lipid metabolism.</text>
</comment>
<organism evidence="20 21">
    <name type="scientific">Candidatus Legionella polyplacis</name>
    <dbReference type="NCBI Taxonomy" id="2005262"/>
    <lineage>
        <taxon>Bacteria</taxon>
        <taxon>Pseudomonadati</taxon>
        <taxon>Pseudomonadota</taxon>
        <taxon>Gammaproteobacteria</taxon>
        <taxon>Legionellales</taxon>
        <taxon>Legionellaceae</taxon>
        <taxon>Legionella</taxon>
    </lineage>
</organism>
<dbReference type="Pfam" id="PF01148">
    <property type="entry name" value="CTP_transf_1"/>
    <property type="match status" value="1"/>
</dbReference>
<accession>A0ABZ2GXR3</accession>
<dbReference type="PROSITE" id="PS01315">
    <property type="entry name" value="CDS"/>
    <property type="match status" value="1"/>
</dbReference>
<dbReference type="InterPro" id="IPR000374">
    <property type="entry name" value="PC_trans"/>
</dbReference>
<dbReference type="EC" id="2.7.7.41" evidence="6 18"/>
<dbReference type="PANTHER" id="PTHR46382:SF1">
    <property type="entry name" value="PHOSPHATIDATE CYTIDYLYLTRANSFERASE"/>
    <property type="match status" value="1"/>
</dbReference>
<evidence type="ECO:0000256" key="6">
    <source>
        <dbReference type="ARBA" id="ARBA00012487"/>
    </source>
</evidence>
<feature type="transmembrane region" description="Helical" evidence="19">
    <location>
        <begin position="214"/>
        <end position="235"/>
    </location>
</feature>
<evidence type="ECO:0000313" key="21">
    <source>
        <dbReference type="Proteomes" id="UP001360424"/>
    </source>
</evidence>
<keyword evidence="17" id="KW-1208">Phospholipid metabolism</keyword>
<keyword evidence="21" id="KW-1185">Reference proteome</keyword>